<reference evidence="1 2" key="1">
    <citation type="journal article" date="2018" name="New Phytol.">
        <title>Phylogenomics of Endogonaceae and evolution of mycorrhizas within Mucoromycota.</title>
        <authorList>
            <person name="Chang Y."/>
            <person name="Desiro A."/>
            <person name="Na H."/>
            <person name="Sandor L."/>
            <person name="Lipzen A."/>
            <person name="Clum A."/>
            <person name="Barry K."/>
            <person name="Grigoriev I.V."/>
            <person name="Martin F.M."/>
            <person name="Stajich J.E."/>
            <person name="Smith M.E."/>
            <person name="Bonito G."/>
            <person name="Spatafora J.W."/>
        </authorList>
    </citation>
    <scope>NUCLEOTIDE SEQUENCE [LARGE SCALE GENOMIC DNA]</scope>
    <source>
        <strain evidence="1 2">AD002</strain>
    </source>
</reference>
<evidence type="ECO:0000313" key="2">
    <source>
        <dbReference type="Proteomes" id="UP000274822"/>
    </source>
</evidence>
<dbReference type="AlphaFoldDB" id="A0A433QGL5"/>
<feature type="non-terminal residue" evidence="1">
    <location>
        <position position="117"/>
    </location>
</feature>
<name>A0A433QGL5_9FUNG</name>
<gene>
    <name evidence="1" type="ORF">BC938DRAFT_481335</name>
</gene>
<organism evidence="1 2">
    <name type="scientific">Jimgerdemannia flammicorona</name>
    <dbReference type="NCBI Taxonomy" id="994334"/>
    <lineage>
        <taxon>Eukaryota</taxon>
        <taxon>Fungi</taxon>
        <taxon>Fungi incertae sedis</taxon>
        <taxon>Mucoromycota</taxon>
        <taxon>Mucoromycotina</taxon>
        <taxon>Endogonomycetes</taxon>
        <taxon>Endogonales</taxon>
        <taxon>Endogonaceae</taxon>
        <taxon>Jimgerdemannia</taxon>
    </lineage>
</organism>
<accession>A0A433QGL5</accession>
<comment type="caution">
    <text evidence="1">The sequence shown here is derived from an EMBL/GenBank/DDBJ whole genome shotgun (WGS) entry which is preliminary data.</text>
</comment>
<keyword evidence="2" id="KW-1185">Reference proteome</keyword>
<dbReference type="EMBL" id="RBNJ01005999">
    <property type="protein sequence ID" value="RUS28874.1"/>
    <property type="molecule type" value="Genomic_DNA"/>
</dbReference>
<evidence type="ECO:0000313" key="1">
    <source>
        <dbReference type="EMBL" id="RUS28874.1"/>
    </source>
</evidence>
<dbReference type="Proteomes" id="UP000274822">
    <property type="component" value="Unassembled WGS sequence"/>
</dbReference>
<proteinExistence type="predicted"/>
<sequence length="117" mass="13124">MKDGMMVGHYQSIGLLPHNHLVYNGEKLNMLRHLGPNHNHHYAHCSVDTTPNDWTTNRSPSQSTHARSPVARAHSVGSLAAWTCERMAKAVLLMARQEKIQGADVTKVHLWLSHSSR</sequence>
<protein>
    <submittedName>
        <fullName evidence="1">Uncharacterized protein</fullName>
    </submittedName>
</protein>